<accession>A0ACB8D0K9</accession>
<dbReference type="EMBL" id="CM023473">
    <property type="protein sequence ID" value="KAH7955100.1"/>
    <property type="molecule type" value="Genomic_DNA"/>
</dbReference>
<sequence length="168" mass="18348">MTSRFTAEALSPGSTATDTLVSFLDYLNRWEACGGSFLINSTAAGLRVTVSSTLSLLEYLTKSVGYRYLKTSRLSTDLLEIFFGIVRQSSSCNAHPSSEKFLVTVILLSFYNLARSVDGANASPDVVSVLIGVDDKRDVLIKPKRIDEMLSAGRPDEAEISLAESFYE</sequence>
<evidence type="ECO:0000313" key="2">
    <source>
        <dbReference type="Proteomes" id="UP000821865"/>
    </source>
</evidence>
<dbReference type="Proteomes" id="UP000821865">
    <property type="component" value="Chromosome 4"/>
</dbReference>
<gene>
    <name evidence="1" type="ORF">HPB49_024494</name>
</gene>
<protein>
    <submittedName>
        <fullName evidence="1">Uncharacterized protein</fullName>
    </submittedName>
</protein>
<organism evidence="1 2">
    <name type="scientific">Dermacentor silvarum</name>
    <name type="common">Tick</name>
    <dbReference type="NCBI Taxonomy" id="543639"/>
    <lineage>
        <taxon>Eukaryota</taxon>
        <taxon>Metazoa</taxon>
        <taxon>Ecdysozoa</taxon>
        <taxon>Arthropoda</taxon>
        <taxon>Chelicerata</taxon>
        <taxon>Arachnida</taxon>
        <taxon>Acari</taxon>
        <taxon>Parasitiformes</taxon>
        <taxon>Ixodida</taxon>
        <taxon>Ixodoidea</taxon>
        <taxon>Ixodidae</taxon>
        <taxon>Rhipicephalinae</taxon>
        <taxon>Dermacentor</taxon>
    </lineage>
</organism>
<reference evidence="1" key="1">
    <citation type="submission" date="2020-05" db="EMBL/GenBank/DDBJ databases">
        <title>Large-scale comparative analyses of tick genomes elucidate their genetic diversity and vector capacities.</title>
        <authorList>
            <person name="Jia N."/>
            <person name="Wang J."/>
            <person name="Shi W."/>
            <person name="Du L."/>
            <person name="Sun Y."/>
            <person name="Zhan W."/>
            <person name="Jiang J."/>
            <person name="Wang Q."/>
            <person name="Zhang B."/>
            <person name="Ji P."/>
            <person name="Sakyi L.B."/>
            <person name="Cui X."/>
            <person name="Yuan T."/>
            <person name="Jiang B."/>
            <person name="Yang W."/>
            <person name="Lam T.T.-Y."/>
            <person name="Chang Q."/>
            <person name="Ding S."/>
            <person name="Wang X."/>
            <person name="Zhu J."/>
            <person name="Ruan X."/>
            <person name="Zhao L."/>
            <person name="Wei J."/>
            <person name="Que T."/>
            <person name="Du C."/>
            <person name="Cheng J."/>
            <person name="Dai P."/>
            <person name="Han X."/>
            <person name="Huang E."/>
            <person name="Gao Y."/>
            <person name="Liu J."/>
            <person name="Shao H."/>
            <person name="Ye R."/>
            <person name="Li L."/>
            <person name="Wei W."/>
            <person name="Wang X."/>
            <person name="Wang C."/>
            <person name="Yang T."/>
            <person name="Huo Q."/>
            <person name="Li W."/>
            <person name="Guo W."/>
            <person name="Chen H."/>
            <person name="Zhou L."/>
            <person name="Ni X."/>
            <person name="Tian J."/>
            <person name="Zhou Y."/>
            <person name="Sheng Y."/>
            <person name="Liu T."/>
            <person name="Pan Y."/>
            <person name="Xia L."/>
            <person name="Li J."/>
            <person name="Zhao F."/>
            <person name="Cao W."/>
        </authorList>
    </citation>
    <scope>NUCLEOTIDE SEQUENCE</scope>
    <source>
        <strain evidence="1">Dsil-2018</strain>
    </source>
</reference>
<proteinExistence type="predicted"/>
<evidence type="ECO:0000313" key="1">
    <source>
        <dbReference type="EMBL" id="KAH7955100.1"/>
    </source>
</evidence>
<name>A0ACB8D0K9_DERSI</name>
<comment type="caution">
    <text evidence="1">The sequence shown here is derived from an EMBL/GenBank/DDBJ whole genome shotgun (WGS) entry which is preliminary data.</text>
</comment>
<keyword evidence="2" id="KW-1185">Reference proteome</keyword>